<dbReference type="EMBL" id="JAMYWD010000007">
    <property type="protein sequence ID" value="KAJ4967154.1"/>
    <property type="molecule type" value="Genomic_DNA"/>
</dbReference>
<accession>A0A9Q0QPP3</accession>
<dbReference type="Proteomes" id="UP001141806">
    <property type="component" value="Unassembled WGS sequence"/>
</dbReference>
<comment type="caution">
    <text evidence="1">The sequence shown here is derived from an EMBL/GenBank/DDBJ whole genome shotgun (WGS) entry which is preliminary data.</text>
</comment>
<evidence type="ECO:0000313" key="2">
    <source>
        <dbReference type="Proteomes" id="UP001141806"/>
    </source>
</evidence>
<keyword evidence="2" id="KW-1185">Reference proteome</keyword>
<proteinExistence type="predicted"/>
<reference evidence="1" key="1">
    <citation type="journal article" date="2023" name="Plant J.">
        <title>The genome of the king protea, Protea cynaroides.</title>
        <authorList>
            <person name="Chang J."/>
            <person name="Duong T.A."/>
            <person name="Schoeman C."/>
            <person name="Ma X."/>
            <person name="Roodt D."/>
            <person name="Barker N."/>
            <person name="Li Z."/>
            <person name="Van de Peer Y."/>
            <person name="Mizrachi E."/>
        </authorList>
    </citation>
    <scope>NUCLEOTIDE SEQUENCE</scope>
    <source>
        <tissue evidence="1">Young leaves</tissue>
    </source>
</reference>
<sequence length="164" mass="18406">MKDGGFSAKFKFPETNRSRVQTPSARSGRGNSEFLSAAFRNSPCEEDGGRKGRNCWYLTSYTFCIIAPSGVSGRVLEKGHLRQSWRGESKVAVLQRCSLEIYGADESEAGNFKSVKDGAIEIVIRNNEMKKVKTSCRVERFLLCKRSFRVEDDSFENLSSTLLL</sequence>
<name>A0A9Q0QPP3_9MAGN</name>
<dbReference type="AlphaFoldDB" id="A0A9Q0QPP3"/>
<protein>
    <submittedName>
        <fullName evidence="1">Uncharacterized protein</fullName>
    </submittedName>
</protein>
<organism evidence="1 2">
    <name type="scientific">Protea cynaroides</name>
    <dbReference type="NCBI Taxonomy" id="273540"/>
    <lineage>
        <taxon>Eukaryota</taxon>
        <taxon>Viridiplantae</taxon>
        <taxon>Streptophyta</taxon>
        <taxon>Embryophyta</taxon>
        <taxon>Tracheophyta</taxon>
        <taxon>Spermatophyta</taxon>
        <taxon>Magnoliopsida</taxon>
        <taxon>Proteales</taxon>
        <taxon>Proteaceae</taxon>
        <taxon>Protea</taxon>
    </lineage>
</organism>
<evidence type="ECO:0000313" key="1">
    <source>
        <dbReference type="EMBL" id="KAJ4967154.1"/>
    </source>
</evidence>
<gene>
    <name evidence="1" type="ORF">NE237_019003</name>
</gene>